<protein>
    <recommendedName>
        <fullName evidence="10">TNFR-Cys domain-containing protein</fullName>
    </recommendedName>
</protein>
<dbReference type="InterPro" id="IPR052459">
    <property type="entry name" value="TNFRSF_decoy_receptor"/>
</dbReference>
<keyword evidence="2" id="KW-0732">Signal</keyword>
<evidence type="ECO:0000313" key="8">
    <source>
        <dbReference type="EMBL" id="KAK3601092.1"/>
    </source>
</evidence>
<dbReference type="AlphaFoldDB" id="A0AAE0SZL7"/>
<feature type="compositionally biased region" description="Polar residues" evidence="6">
    <location>
        <begin position="399"/>
        <end position="409"/>
    </location>
</feature>
<feature type="compositionally biased region" description="Polar residues" evidence="6">
    <location>
        <begin position="447"/>
        <end position="463"/>
    </location>
</feature>
<dbReference type="EMBL" id="JAEAOA010001465">
    <property type="protein sequence ID" value="KAK3601092.1"/>
    <property type="molecule type" value="Genomic_DNA"/>
</dbReference>
<gene>
    <name evidence="8" type="ORF">CHS0354_024808</name>
</gene>
<evidence type="ECO:0000256" key="5">
    <source>
        <dbReference type="ARBA" id="ARBA00023180"/>
    </source>
</evidence>
<reference evidence="8" key="3">
    <citation type="submission" date="2023-05" db="EMBL/GenBank/DDBJ databases">
        <authorList>
            <person name="Smith C.H."/>
        </authorList>
    </citation>
    <scope>NUCLEOTIDE SEQUENCE</scope>
    <source>
        <strain evidence="8">CHS0354</strain>
        <tissue evidence="8">Mantle</tissue>
    </source>
</reference>
<dbReference type="PANTHER" id="PTHR23097:SF181">
    <property type="entry name" value="CASPASE-8-LIKE"/>
    <property type="match status" value="1"/>
</dbReference>
<name>A0AAE0SZL7_9BIVA</name>
<sequence length="463" mass="52646">MANSASVPTRCWKTLESCPAGHEMEKCTLSDQSSGYFCKQCGQLSFQPNENRWGDQCRLRRVCTKMYMKYKEHGSNIKDAVCECDTGYHFENIDQRACVPNKICPKGFGQGPYGVCENCLAKDMWSDSVDQYETCKPLRNCAKENRCVIEKSNGTKDNRCGPVVKDITDCDSIIYEQQEASKSSIDTHTIIGAVLGSVCLVAIIIIIVIVCIRRRNRGRGKRHLTKEQLDETLDHMLKRSRKDELYCKKVLTMSQKEIEDRIDRQIWTLAQELFRNHPQPAKYEVTVEKYKGSQHKFAVNGYLQDWRVWKGDTAEALEHVINCLKQCKREDIIYEICSKVHQEDFPIVVSYTTAKNRSTSKPNVFSRFLGTVNPCSKSNNTHVDDSVENKETSSKLLEANQTSSDTMDLTVQPPEKDLSTAEAGAIYRERKTPSAPVFVDVTFIPEPNNQNYNRSSSSPVPSH</sequence>
<accession>A0AAE0SZL7</accession>
<dbReference type="Gene3D" id="2.10.50.10">
    <property type="entry name" value="Tumor Necrosis Factor Receptor, subunit A, domain 2"/>
    <property type="match status" value="2"/>
</dbReference>
<dbReference type="PANTHER" id="PTHR23097">
    <property type="entry name" value="TUMOR NECROSIS FACTOR RECEPTOR SUPERFAMILY MEMBER"/>
    <property type="match status" value="1"/>
</dbReference>
<evidence type="ECO:0000256" key="6">
    <source>
        <dbReference type="SAM" id="MobiDB-lite"/>
    </source>
</evidence>
<keyword evidence="1" id="KW-0053">Apoptosis</keyword>
<evidence type="ECO:0000256" key="3">
    <source>
        <dbReference type="ARBA" id="ARBA00022737"/>
    </source>
</evidence>
<feature type="region of interest" description="Disordered" evidence="6">
    <location>
        <begin position="378"/>
        <end position="416"/>
    </location>
</feature>
<proteinExistence type="predicted"/>
<keyword evidence="7" id="KW-0812">Transmembrane</keyword>
<keyword evidence="4" id="KW-1015">Disulfide bond</keyword>
<evidence type="ECO:0000256" key="4">
    <source>
        <dbReference type="ARBA" id="ARBA00023157"/>
    </source>
</evidence>
<reference evidence="8" key="1">
    <citation type="journal article" date="2021" name="Genome Biol. Evol.">
        <title>A High-Quality Reference Genome for a Parasitic Bivalve with Doubly Uniparental Inheritance (Bivalvia: Unionida).</title>
        <authorList>
            <person name="Smith C.H."/>
        </authorList>
    </citation>
    <scope>NUCLEOTIDE SEQUENCE</scope>
    <source>
        <strain evidence="8">CHS0354</strain>
    </source>
</reference>
<feature type="region of interest" description="Disordered" evidence="6">
    <location>
        <begin position="444"/>
        <end position="463"/>
    </location>
</feature>
<keyword evidence="5" id="KW-0325">Glycoprotein</keyword>
<dbReference type="GO" id="GO:0006915">
    <property type="term" value="P:apoptotic process"/>
    <property type="evidence" value="ECO:0007669"/>
    <property type="project" value="UniProtKB-KW"/>
</dbReference>
<evidence type="ECO:0000313" key="9">
    <source>
        <dbReference type="Proteomes" id="UP001195483"/>
    </source>
</evidence>
<keyword evidence="7" id="KW-0472">Membrane</keyword>
<dbReference type="Proteomes" id="UP001195483">
    <property type="component" value="Unassembled WGS sequence"/>
</dbReference>
<evidence type="ECO:0000256" key="2">
    <source>
        <dbReference type="ARBA" id="ARBA00022729"/>
    </source>
</evidence>
<keyword evidence="3" id="KW-0677">Repeat</keyword>
<reference evidence="8" key="2">
    <citation type="journal article" date="2021" name="Genome Biol. Evol.">
        <title>Developing a high-quality reference genome for a parasitic bivalve with doubly uniparental inheritance (Bivalvia: Unionida).</title>
        <authorList>
            <person name="Smith C.H."/>
        </authorList>
    </citation>
    <scope>NUCLEOTIDE SEQUENCE</scope>
    <source>
        <strain evidence="8">CHS0354</strain>
        <tissue evidence="8">Mantle</tissue>
    </source>
</reference>
<feature type="compositionally biased region" description="Basic and acidic residues" evidence="6">
    <location>
        <begin position="382"/>
        <end position="393"/>
    </location>
</feature>
<feature type="transmembrane region" description="Helical" evidence="7">
    <location>
        <begin position="190"/>
        <end position="212"/>
    </location>
</feature>
<keyword evidence="7" id="KW-1133">Transmembrane helix</keyword>
<evidence type="ECO:0008006" key="10">
    <source>
        <dbReference type="Google" id="ProtNLM"/>
    </source>
</evidence>
<evidence type="ECO:0000256" key="7">
    <source>
        <dbReference type="SAM" id="Phobius"/>
    </source>
</evidence>
<evidence type="ECO:0000256" key="1">
    <source>
        <dbReference type="ARBA" id="ARBA00022703"/>
    </source>
</evidence>
<organism evidence="8 9">
    <name type="scientific">Potamilus streckersoni</name>
    <dbReference type="NCBI Taxonomy" id="2493646"/>
    <lineage>
        <taxon>Eukaryota</taxon>
        <taxon>Metazoa</taxon>
        <taxon>Spiralia</taxon>
        <taxon>Lophotrochozoa</taxon>
        <taxon>Mollusca</taxon>
        <taxon>Bivalvia</taxon>
        <taxon>Autobranchia</taxon>
        <taxon>Heteroconchia</taxon>
        <taxon>Palaeoheterodonta</taxon>
        <taxon>Unionida</taxon>
        <taxon>Unionoidea</taxon>
        <taxon>Unionidae</taxon>
        <taxon>Ambleminae</taxon>
        <taxon>Lampsilini</taxon>
        <taxon>Potamilus</taxon>
    </lineage>
</organism>
<keyword evidence="9" id="KW-1185">Reference proteome</keyword>
<comment type="caution">
    <text evidence="8">The sequence shown here is derived from an EMBL/GenBank/DDBJ whole genome shotgun (WGS) entry which is preliminary data.</text>
</comment>